<dbReference type="RefSeq" id="WP_161763882.1">
    <property type="nucleotide sequence ID" value="NZ_JAAATX020000015.1"/>
</dbReference>
<dbReference type="Pfam" id="PF13704">
    <property type="entry name" value="Glyco_tranf_2_4"/>
    <property type="match status" value="1"/>
</dbReference>
<dbReference type="Proteomes" id="UP000731907">
    <property type="component" value="Unassembled WGS sequence"/>
</dbReference>
<gene>
    <name evidence="1" type="ORF">GU927_018435</name>
</gene>
<comment type="caution">
    <text evidence="1">The sequence shown here is derived from an EMBL/GenBank/DDBJ whole genome shotgun (WGS) entry which is preliminary data.</text>
</comment>
<evidence type="ECO:0000313" key="1">
    <source>
        <dbReference type="EMBL" id="MBU9699821.1"/>
    </source>
</evidence>
<name>A0ABS6J7U4_9RHOB</name>
<dbReference type="EMBL" id="JAAATX020000015">
    <property type="protein sequence ID" value="MBU9699821.1"/>
    <property type="molecule type" value="Genomic_DNA"/>
</dbReference>
<evidence type="ECO:0000313" key="2">
    <source>
        <dbReference type="Proteomes" id="UP000731907"/>
    </source>
</evidence>
<protein>
    <submittedName>
        <fullName evidence="1">Glycosyltransferase family 2 protein</fullName>
    </submittedName>
</protein>
<sequence length="330" mass="36923">MRYTVVCSVKDEGPFLVEWVCWQRMLGFTDVVVVTNDCTDRSPALLDALEAAGWVRHLRHDVPDRKNITARKLAAAKELPEVAGADWVMVADVDEFLVVHAGAGKLADLLDVPGRPFLGMSIPWRIFGTSWRKTWEDGLLHRQCLRAGVAGGRMNGWVKSIHRKPDWFGKLGEHSPKRLRPRRMAEWGSEGMIWVNPAGAEVTGWTPEGDSLRILPEGLQGWEVAQVNHYMLRSAESFSLKRGTLSPVAGKDRYTTAYYDRAEQNAVEDRSALRHAAEFDALHAQAMALPDVRRLHHLACADYVRRLAEKAGRVAEDDPRLAHHLAAAGE</sequence>
<dbReference type="SUPFAM" id="SSF53448">
    <property type="entry name" value="Nucleotide-diphospho-sugar transferases"/>
    <property type="match status" value="1"/>
</dbReference>
<keyword evidence="2" id="KW-1185">Reference proteome</keyword>
<dbReference type="InterPro" id="IPR029044">
    <property type="entry name" value="Nucleotide-diphossugar_trans"/>
</dbReference>
<accession>A0ABS6J7U4</accession>
<proteinExistence type="predicted"/>
<reference evidence="1 2" key="1">
    <citation type="submission" date="2021-06" db="EMBL/GenBank/DDBJ databases">
        <title>Rhodobacteraceae bacterium strain HSP-20.</title>
        <authorList>
            <person name="Chen W.-M."/>
        </authorList>
    </citation>
    <scope>NUCLEOTIDE SEQUENCE [LARGE SCALE GENOMIC DNA]</scope>
    <source>
        <strain evidence="1 2">HSP-20</strain>
    </source>
</reference>
<organism evidence="1 2">
    <name type="scientific">Paragemmobacter amnigenus</name>
    <dbReference type="NCBI Taxonomy" id="2852097"/>
    <lineage>
        <taxon>Bacteria</taxon>
        <taxon>Pseudomonadati</taxon>
        <taxon>Pseudomonadota</taxon>
        <taxon>Alphaproteobacteria</taxon>
        <taxon>Rhodobacterales</taxon>
        <taxon>Paracoccaceae</taxon>
        <taxon>Paragemmobacter</taxon>
    </lineage>
</organism>